<proteinExistence type="predicted"/>
<dbReference type="AlphaFoldDB" id="A0A2U9SAP1"/>
<sequence>MGKVIEFASRLRPVAAAAPPSKTSPYVDVVGLLRRLEEGELQCVATRSWPGRGHEVDLELWGTTQLTFTSNALRMTPAKIGAVLQGTAVQLRQQAEEGGVLRESLLRQRWLEASQELMARMKPYCGTAALGAALRDASEALLALQAAPRIWAAAWDTAEGRQRVGW</sequence>
<reference evidence="1 2" key="1">
    <citation type="submission" date="2018-06" db="EMBL/GenBank/DDBJ databases">
        <title>Complete genome sequencing of Azospirillum sp. M2T2B2.</title>
        <authorList>
            <person name="Heo J."/>
            <person name="Kim S.-J."/>
            <person name="Kwon S.-W."/>
            <person name="Anandham R."/>
        </authorList>
    </citation>
    <scope>NUCLEOTIDE SEQUENCE [LARGE SCALE GENOMIC DNA]</scope>
    <source>
        <strain evidence="1 2">M2T2B2</strain>
        <plasmid evidence="1 2">unnamed1</plasmid>
    </source>
</reference>
<evidence type="ECO:0000313" key="2">
    <source>
        <dbReference type="Proteomes" id="UP000249605"/>
    </source>
</evidence>
<organism evidence="1 2">
    <name type="scientific">Azospirillum ramasamyi</name>
    <dbReference type="NCBI Taxonomy" id="682998"/>
    <lineage>
        <taxon>Bacteria</taxon>
        <taxon>Pseudomonadati</taxon>
        <taxon>Pseudomonadota</taxon>
        <taxon>Alphaproteobacteria</taxon>
        <taxon>Rhodospirillales</taxon>
        <taxon>Azospirillaceae</taxon>
        <taxon>Azospirillum</taxon>
    </lineage>
</organism>
<name>A0A2U9SAP1_9PROT</name>
<dbReference type="RefSeq" id="WP_111068405.1">
    <property type="nucleotide sequence ID" value="NZ_CP029830.1"/>
</dbReference>
<geneLocation type="plasmid" evidence="1 2">
    <name>unnamed1</name>
</geneLocation>
<accession>A0A2U9SAP1</accession>
<protein>
    <submittedName>
        <fullName evidence="1">Uncharacterized protein</fullName>
    </submittedName>
</protein>
<dbReference type="EMBL" id="CP029830">
    <property type="protein sequence ID" value="AWU95646.1"/>
    <property type="molecule type" value="Genomic_DNA"/>
</dbReference>
<evidence type="ECO:0000313" key="1">
    <source>
        <dbReference type="EMBL" id="AWU95646.1"/>
    </source>
</evidence>
<keyword evidence="2" id="KW-1185">Reference proteome</keyword>
<gene>
    <name evidence="1" type="ORF">DM194_15220</name>
</gene>
<dbReference type="KEGG" id="azm:DM194_15220"/>
<keyword evidence="1" id="KW-0614">Plasmid</keyword>
<dbReference type="Proteomes" id="UP000249605">
    <property type="component" value="Plasmid unnamed1"/>
</dbReference>